<feature type="domain" description="RRM" evidence="4">
    <location>
        <begin position="363"/>
        <end position="444"/>
    </location>
</feature>
<dbReference type="GO" id="GO:0097157">
    <property type="term" value="F:pre-mRNA intronic binding"/>
    <property type="evidence" value="ECO:0007669"/>
    <property type="project" value="TreeGrafter"/>
</dbReference>
<dbReference type="eggNOG" id="KOG4206">
    <property type="taxonomic scope" value="Eukaryota"/>
</dbReference>
<dbReference type="SMART" id="SM00360">
    <property type="entry name" value="RRM"/>
    <property type="match status" value="2"/>
</dbReference>
<accession>A0A024UQ32</accession>
<dbReference type="PANTHER" id="PTHR16105:SF0">
    <property type="entry name" value="RNA-BINDING REGION-CONTAINING PROTEIN 3"/>
    <property type="match status" value="1"/>
</dbReference>
<evidence type="ECO:0000256" key="2">
    <source>
        <dbReference type="PROSITE-ProRule" id="PRU00176"/>
    </source>
</evidence>
<organism evidence="5">
    <name type="scientific">Aphanomyces invadans</name>
    <dbReference type="NCBI Taxonomy" id="157072"/>
    <lineage>
        <taxon>Eukaryota</taxon>
        <taxon>Sar</taxon>
        <taxon>Stramenopiles</taxon>
        <taxon>Oomycota</taxon>
        <taxon>Saprolegniomycetes</taxon>
        <taxon>Saprolegniales</taxon>
        <taxon>Verrucalvaceae</taxon>
        <taxon>Aphanomyces</taxon>
    </lineage>
</organism>
<feature type="region of interest" description="Disordered" evidence="3">
    <location>
        <begin position="240"/>
        <end position="290"/>
    </location>
</feature>
<feature type="compositionally biased region" description="Pro residues" evidence="3">
    <location>
        <begin position="278"/>
        <end position="287"/>
    </location>
</feature>
<evidence type="ECO:0000313" key="5">
    <source>
        <dbReference type="EMBL" id="ETW07917.1"/>
    </source>
</evidence>
<dbReference type="GeneID" id="20079373"/>
<dbReference type="GO" id="GO:0000398">
    <property type="term" value="P:mRNA splicing, via spliceosome"/>
    <property type="evidence" value="ECO:0007669"/>
    <property type="project" value="TreeGrafter"/>
</dbReference>
<dbReference type="InterPro" id="IPR035979">
    <property type="entry name" value="RBD_domain_sf"/>
</dbReference>
<reference evidence="5" key="1">
    <citation type="submission" date="2013-12" db="EMBL/GenBank/DDBJ databases">
        <title>The Genome Sequence of Aphanomyces invadans NJM9701.</title>
        <authorList>
            <consortium name="The Broad Institute Genomics Platform"/>
            <person name="Russ C."/>
            <person name="Tyler B."/>
            <person name="van West P."/>
            <person name="Dieguez-Uribeondo J."/>
            <person name="Young S.K."/>
            <person name="Zeng Q."/>
            <person name="Gargeya S."/>
            <person name="Fitzgerald M."/>
            <person name="Abouelleil A."/>
            <person name="Alvarado L."/>
            <person name="Chapman S.B."/>
            <person name="Gainer-Dewar J."/>
            <person name="Goldberg J."/>
            <person name="Griggs A."/>
            <person name="Gujja S."/>
            <person name="Hansen M."/>
            <person name="Howarth C."/>
            <person name="Imamovic A."/>
            <person name="Ireland A."/>
            <person name="Larimer J."/>
            <person name="McCowan C."/>
            <person name="Murphy C."/>
            <person name="Pearson M."/>
            <person name="Poon T.W."/>
            <person name="Priest M."/>
            <person name="Roberts A."/>
            <person name="Saif S."/>
            <person name="Shea T."/>
            <person name="Sykes S."/>
            <person name="Wortman J."/>
            <person name="Nusbaum C."/>
            <person name="Birren B."/>
        </authorList>
    </citation>
    <scope>NUCLEOTIDE SEQUENCE [LARGE SCALE GENOMIC DNA]</scope>
    <source>
        <strain evidence="5">NJM9701</strain>
    </source>
</reference>
<dbReference type="EMBL" id="KI913954">
    <property type="protein sequence ID" value="ETW07917.1"/>
    <property type="molecule type" value="Genomic_DNA"/>
</dbReference>
<dbReference type="GO" id="GO:0030626">
    <property type="term" value="F:U12 snRNA binding"/>
    <property type="evidence" value="ECO:0007669"/>
    <property type="project" value="TreeGrafter"/>
</dbReference>
<dbReference type="PANTHER" id="PTHR16105">
    <property type="entry name" value="RNA-BINDING REGION-CONTAINING PROTEIN 3"/>
    <property type="match status" value="1"/>
</dbReference>
<dbReference type="STRING" id="157072.A0A024UQ32"/>
<protein>
    <recommendedName>
        <fullName evidence="4">RRM domain-containing protein</fullName>
    </recommendedName>
</protein>
<dbReference type="OrthoDB" id="277802at2759"/>
<dbReference type="VEuPathDB" id="FungiDB:H310_02323"/>
<proteinExistence type="predicted"/>
<feature type="compositionally biased region" description="Pro residues" evidence="3">
    <location>
        <begin position="249"/>
        <end position="264"/>
    </location>
</feature>
<sequence>MEGLVLQVKQLPAALSTDAIETLLKHVGATRIRVLANKTQKSKTALAVFLDNTTRMSALARLNTMRLSDHDIFAKVYDVTDGPELEAARPSPDIASTKPLHNIPPTTGPASAEPAAIFPPLPRDPPPPPTITCAWRHPAPLAPHLGLHFPPSPLLEYKYPKASPDVVLNIANALMALPTFYTQVLHLMNKMNLPPPFEPNAIPGHFASFVANDTRKQKRDMVFVEEQDDDDDADLAARNLSTKRIRVVPPLPPPTPPANPPSPHSTPSSNGAIRRPEPPTLSEPTPPRTNAVVAVPLKLAPPKSRKPEAMANIFEDVAVAATTKVMPRPGVISEAELARTRLSAEELAQHKHMQNYQVGEPSHVLYVKNIAASVDVSDLTYIFGSVFESDQAMAALSIRLFTEGRLKGQAFVAFPSIELAVLAQSLVHGVVLDEKPLIVCFRKQPTQHPPLPPPAAPIASAPVIAAIADGDVSSTNNTTA</sequence>
<dbReference type="PROSITE" id="PS50102">
    <property type="entry name" value="RRM"/>
    <property type="match status" value="1"/>
</dbReference>
<evidence type="ECO:0000256" key="3">
    <source>
        <dbReference type="SAM" id="MobiDB-lite"/>
    </source>
</evidence>
<dbReference type="SUPFAM" id="SSF54928">
    <property type="entry name" value="RNA-binding domain, RBD"/>
    <property type="match status" value="1"/>
</dbReference>
<evidence type="ECO:0000259" key="4">
    <source>
        <dbReference type="PROSITE" id="PS50102"/>
    </source>
</evidence>
<dbReference type="Gene3D" id="3.30.70.330">
    <property type="match status" value="1"/>
</dbReference>
<dbReference type="InterPro" id="IPR000504">
    <property type="entry name" value="RRM_dom"/>
</dbReference>
<dbReference type="InterPro" id="IPR012677">
    <property type="entry name" value="Nucleotide-bd_a/b_plait_sf"/>
</dbReference>
<name>A0A024UQ32_9STRA</name>
<evidence type="ECO:0000256" key="1">
    <source>
        <dbReference type="ARBA" id="ARBA00022884"/>
    </source>
</evidence>
<dbReference type="GO" id="GO:0005689">
    <property type="term" value="C:U12-type spliceosomal complex"/>
    <property type="evidence" value="ECO:0007669"/>
    <property type="project" value="TreeGrafter"/>
</dbReference>
<dbReference type="AlphaFoldDB" id="A0A024UQ32"/>
<dbReference type="InterPro" id="IPR045164">
    <property type="entry name" value="RBM41/RNPC3"/>
</dbReference>
<keyword evidence="1 2" id="KW-0694">RNA-binding</keyword>
<dbReference type="RefSeq" id="XP_008864010.1">
    <property type="nucleotide sequence ID" value="XM_008865788.1"/>
</dbReference>
<gene>
    <name evidence="5" type="ORF">H310_02323</name>
</gene>